<dbReference type="InterPro" id="IPR008030">
    <property type="entry name" value="NmrA-like"/>
</dbReference>
<accession>A0A0G9GXQ3</accession>
<dbReference type="Gene3D" id="3.90.25.10">
    <property type="entry name" value="UDP-galactose 4-epimerase, domain 1"/>
    <property type="match status" value="1"/>
</dbReference>
<comment type="caution">
    <text evidence="2">The sequence shown here is derived from an EMBL/GenBank/DDBJ whole genome shotgun (WGS) entry which is preliminary data.</text>
</comment>
<dbReference type="PATRIC" id="fig|1440762.4.peg.3066"/>
<sequence length="302" mass="32936">MHQETILVTGAAGSVGSTARTAIGILLKQGHRVRAMVRREDSRADRLRALGADVVVADMLDIVAVRAAMQGCSVVYFTMSVSPDYLEAATNVAVTAKSLGVKAFVNLAQMTLSQMSETETTRSPQQKQHWLAEQMLRWSGLPVVYLRPTAFFDGLFLLQAAKGIRDDNAIRFPFADGRTSPIAAADVGAAAAAVLTNPAPHIGKIYELTGPQSLTMTELAQEFSEALGRTIQYVNVPSQMWEAKLHEAQQPAHLIAHLVVMAQLHREHRYDRMTDAFEQLVGRAPMTAAEFAREHIAAFTPA</sequence>
<gene>
    <name evidence="2" type="ORF">Y882_16700</name>
</gene>
<proteinExistence type="predicted"/>
<dbReference type="Proteomes" id="UP000035481">
    <property type="component" value="Unassembled WGS sequence"/>
</dbReference>
<evidence type="ECO:0000313" key="2">
    <source>
        <dbReference type="EMBL" id="KLD62335.1"/>
    </source>
</evidence>
<dbReference type="SUPFAM" id="SSF51735">
    <property type="entry name" value="NAD(P)-binding Rossmann-fold domains"/>
    <property type="match status" value="1"/>
</dbReference>
<evidence type="ECO:0000313" key="3">
    <source>
        <dbReference type="Proteomes" id="UP000035481"/>
    </source>
</evidence>
<organism evidence="2 3">
    <name type="scientific">Dyella japonica DSM 16301</name>
    <dbReference type="NCBI Taxonomy" id="1440762"/>
    <lineage>
        <taxon>Bacteria</taxon>
        <taxon>Pseudomonadati</taxon>
        <taxon>Pseudomonadota</taxon>
        <taxon>Gammaproteobacteria</taxon>
        <taxon>Lysobacterales</taxon>
        <taxon>Rhodanobacteraceae</taxon>
        <taxon>Dyella</taxon>
    </lineage>
</organism>
<feature type="domain" description="NmrA-like" evidence="1">
    <location>
        <begin position="3"/>
        <end position="272"/>
    </location>
</feature>
<dbReference type="PANTHER" id="PTHR43162:SF1">
    <property type="entry name" value="PRESTALK A DIFFERENTIATION PROTEIN A"/>
    <property type="match status" value="1"/>
</dbReference>
<dbReference type="PANTHER" id="PTHR43162">
    <property type="match status" value="1"/>
</dbReference>
<dbReference type="Pfam" id="PF05368">
    <property type="entry name" value="NmrA"/>
    <property type="match status" value="1"/>
</dbReference>
<name>A0A0G9GXQ3_9GAMM</name>
<protein>
    <submittedName>
        <fullName evidence="2">Hydroxylase</fullName>
    </submittedName>
</protein>
<dbReference type="InterPro" id="IPR036291">
    <property type="entry name" value="NAD(P)-bd_dom_sf"/>
</dbReference>
<dbReference type="RefSeq" id="WP_046973011.1">
    <property type="nucleotide sequence ID" value="NZ_JPLA01000049.1"/>
</dbReference>
<reference evidence="2 3" key="1">
    <citation type="journal article" date="2015" name="Antonie Van Leeuwenhoek">
        <title>A phylogenomic and molecular marker based taxonomic framework for the order Xanthomonadales: proposal to transfer the families Algiphilaceae and Solimonadaceae to the order Nevskiales ord. nov. and to create a new family within the order Xanthomonadales, the family Rhodanobacteraceae fam. nov., containing the genus Rhodanobacter and its closest relatives.</title>
        <authorList>
            <person name="Naushad S."/>
            <person name="Adeolu M."/>
            <person name="Wong S."/>
            <person name="Sohail M."/>
            <person name="Schellhorn H.E."/>
            <person name="Gupta R.S."/>
        </authorList>
    </citation>
    <scope>NUCLEOTIDE SEQUENCE [LARGE SCALE GENOMIC DNA]</scope>
    <source>
        <strain evidence="2 3">DSM 16301</strain>
    </source>
</reference>
<dbReference type="STRING" id="1440762.Y882_16700"/>
<dbReference type="EMBL" id="JPLA01000049">
    <property type="protein sequence ID" value="KLD62335.1"/>
    <property type="molecule type" value="Genomic_DNA"/>
</dbReference>
<evidence type="ECO:0000259" key="1">
    <source>
        <dbReference type="Pfam" id="PF05368"/>
    </source>
</evidence>
<dbReference type="Gene3D" id="3.40.50.720">
    <property type="entry name" value="NAD(P)-binding Rossmann-like Domain"/>
    <property type="match status" value="1"/>
</dbReference>
<dbReference type="OrthoDB" id="109735at2"/>
<dbReference type="AlphaFoldDB" id="A0A0G9GXQ3"/>
<dbReference type="InterPro" id="IPR051604">
    <property type="entry name" value="Ergot_Alk_Oxidoreductase"/>
</dbReference>